<dbReference type="RefSeq" id="WP_006983740.1">
    <property type="nucleotide sequence ID" value="NZ_ABVL01000042.1"/>
</dbReference>
<dbReference type="InParanoid" id="B4DBY2"/>
<proteinExistence type="predicted"/>
<evidence type="ECO:0000313" key="2">
    <source>
        <dbReference type="Proteomes" id="UP000005824"/>
    </source>
</evidence>
<evidence type="ECO:0000313" key="1">
    <source>
        <dbReference type="EMBL" id="EDY16029.1"/>
    </source>
</evidence>
<gene>
    <name evidence="1" type="ORF">CfE428DRAFT_6423</name>
</gene>
<keyword evidence="2" id="KW-1185">Reference proteome</keyword>
<dbReference type="AlphaFoldDB" id="B4DBY2"/>
<dbReference type="STRING" id="497964.CfE428DRAFT_6423"/>
<protein>
    <submittedName>
        <fullName evidence="1">Uncharacterized protein</fullName>
    </submittedName>
</protein>
<dbReference type="EMBL" id="ABVL01000042">
    <property type="protein sequence ID" value="EDY16029.1"/>
    <property type="molecule type" value="Genomic_DNA"/>
</dbReference>
<dbReference type="Proteomes" id="UP000005824">
    <property type="component" value="Unassembled WGS sequence"/>
</dbReference>
<organism evidence="1 2">
    <name type="scientific">Chthoniobacter flavus Ellin428</name>
    <dbReference type="NCBI Taxonomy" id="497964"/>
    <lineage>
        <taxon>Bacteria</taxon>
        <taxon>Pseudomonadati</taxon>
        <taxon>Verrucomicrobiota</taxon>
        <taxon>Spartobacteria</taxon>
        <taxon>Chthoniobacterales</taxon>
        <taxon>Chthoniobacteraceae</taxon>
        <taxon>Chthoniobacter</taxon>
    </lineage>
</organism>
<reference evidence="1 2" key="1">
    <citation type="journal article" date="2011" name="J. Bacteriol.">
        <title>Genome sequence of Chthoniobacter flavus Ellin428, an aerobic heterotrophic soil bacterium.</title>
        <authorList>
            <person name="Kant R."/>
            <person name="van Passel M.W."/>
            <person name="Palva A."/>
            <person name="Lucas S."/>
            <person name="Lapidus A."/>
            <person name="Glavina Del Rio T."/>
            <person name="Dalin E."/>
            <person name="Tice H."/>
            <person name="Bruce D."/>
            <person name="Goodwin L."/>
            <person name="Pitluck S."/>
            <person name="Larimer F.W."/>
            <person name="Land M.L."/>
            <person name="Hauser L."/>
            <person name="Sangwan P."/>
            <person name="de Vos W.M."/>
            <person name="Janssen P.H."/>
            <person name="Smidt H."/>
        </authorList>
    </citation>
    <scope>NUCLEOTIDE SEQUENCE [LARGE SCALE GENOMIC DNA]</scope>
    <source>
        <strain evidence="1 2">Ellin428</strain>
    </source>
</reference>
<name>B4DBY2_9BACT</name>
<accession>B4DBY2</accession>
<comment type="caution">
    <text evidence="1">The sequence shown here is derived from an EMBL/GenBank/DDBJ whole genome shotgun (WGS) entry which is preliminary data.</text>
</comment>
<sequence length="80" mass="8958">MQAIAERGFAPDHAAFLLRLEHQRRATHETAEVAKAHLGAFAQRMRRAMDALNQGQLGSARAYLEIGQRDYQAALNCLPR</sequence>